<evidence type="ECO:0000313" key="3">
    <source>
        <dbReference type="Proteomes" id="UP000886885"/>
    </source>
</evidence>
<feature type="region of interest" description="Disordered" evidence="1">
    <location>
        <begin position="1"/>
        <end position="35"/>
    </location>
</feature>
<feature type="compositionally biased region" description="Basic and acidic residues" evidence="1">
    <location>
        <begin position="13"/>
        <end position="25"/>
    </location>
</feature>
<proteinExistence type="predicted"/>
<sequence length="66" mass="7087">MGLGIQRTGRVMRGGEEMGKKRGEGADGGVGCGDKGIGRWQRIVEAFAKALSEKKKKPKRMPSPES</sequence>
<organism evidence="2 3">
    <name type="scientific">Populus tomentosa</name>
    <name type="common">Chinese white poplar</name>
    <dbReference type="NCBI Taxonomy" id="118781"/>
    <lineage>
        <taxon>Eukaryota</taxon>
        <taxon>Viridiplantae</taxon>
        <taxon>Streptophyta</taxon>
        <taxon>Embryophyta</taxon>
        <taxon>Tracheophyta</taxon>
        <taxon>Spermatophyta</taxon>
        <taxon>Magnoliopsida</taxon>
        <taxon>eudicotyledons</taxon>
        <taxon>Gunneridae</taxon>
        <taxon>Pentapetalae</taxon>
        <taxon>rosids</taxon>
        <taxon>fabids</taxon>
        <taxon>Malpighiales</taxon>
        <taxon>Salicaceae</taxon>
        <taxon>Saliceae</taxon>
        <taxon>Populus</taxon>
    </lineage>
</organism>
<gene>
    <name evidence="2" type="ORF">POTOM_046323</name>
</gene>
<evidence type="ECO:0000313" key="2">
    <source>
        <dbReference type="EMBL" id="KAG6749280.1"/>
    </source>
</evidence>
<protein>
    <submittedName>
        <fullName evidence="2">Uncharacterized protein</fullName>
    </submittedName>
</protein>
<reference evidence="2" key="1">
    <citation type="journal article" date="2020" name="bioRxiv">
        <title>Hybrid origin of Populus tomentosa Carr. identified through genome sequencing and phylogenomic analysis.</title>
        <authorList>
            <person name="An X."/>
            <person name="Gao K."/>
            <person name="Chen Z."/>
            <person name="Li J."/>
            <person name="Yang X."/>
            <person name="Yang X."/>
            <person name="Zhou J."/>
            <person name="Guo T."/>
            <person name="Zhao T."/>
            <person name="Huang S."/>
            <person name="Miao D."/>
            <person name="Khan W.U."/>
            <person name="Rao P."/>
            <person name="Ye M."/>
            <person name="Lei B."/>
            <person name="Liao W."/>
            <person name="Wang J."/>
            <person name="Ji L."/>
            <person name="Li Y."/>
            <person name="Guo B."/>
            <person name="Mustafa N.S."/>
            <person name="Li S."/>
            <person name="Yun Q."/>
            <person name="Keller S.R."/>
            <person name="Mao J."/>
            <person name="Zhang R."/>
            <person name="Strauss S.H."/>
        </authorList>
    </citation>
    <scope>NUCLEOTIDE SEQUENCE</scope>
    <source>
        <strain evidence="2">GM15</strain>
        <tissue evidence="2">Leaf</tissue>
    </source>
</reference>
<dbReference type="Proteomes" id="UP000886885">
    <property type="component" value="Chromosome 14A"/>
</dbReference>
<evidence type="ECO:0000256" key="1">
    <source>
        <dbReference type="SAM" id="MobiDB-lite"/>
    </source>
</evidence>
<name>A0A8X7YFT3_POPTO</name>
<feature type="compositionally biased region" description="Gly residues" evidence="1">
    <location>
        <begin position="26"/>
        <end position="35"/>
    </location>
</feature>
<dbReference type="AlphaFoldDB" id="A0A8X7YFT3"/>
<accession>A0A8X7YFT3</accession>
<keyword evidence="3" id="KW-1185">Reference proteome</keyword>
<dbReference type="EMBL" id="JAAWWB010000027">
    <property type="protein sequence ID" value="KAG6749280.1"/>
    <property type="molecule type" value="Genomic_DNA"/>
</dbReference>
<comment type="caution">
    <text evidence="2">The sequence shown here is derived from an EMBL/GenBank/DDBJ whole genome shotgun (WGS) entry which is preliminary data.</text>
</comment>